<evidence type="ECO:0000256" key="1">
    <source>
        <dbReference type="ARBA" id="ARBA00004141"/>
    </source>
</evidence>
<dbReference type="RefSeq" id="WP_119061435.1">
    <property type="nucleotide sequence ID" value="NZ_QXDF01000001.1"/>
</dbReference>
<dbReference type="PANTHER" id="PTHR43847:SF1">
    <property type="entry name" value="BLL3993 PROTEIN"/>
    <property type="match status" value="1"/>
</dbReference>
<reference evidence="6 7" key="1">
    <citation type="submission" date="2018-08" db="EMBL/GenBank/DDBJ databases">
        <title>Genomic Encyclopedia of Archaeal and Bacterial Type Strains, Phase II (KMG-II): from individual species to whole genera.</title>
        <authorList>
            <person name="Goeker M."/>
        </authorList>
    </citation>
    <scope>NUCLEOTIDE SEQUENCE [LARGE SCALE GENOMIC DNA]</scope>
    <source>
        <strain evidence="6 7">DSM 5002</strain>
    </source>
</reference>
<keyword evidence="2 5" id="KW-0812">Transmembrane</keyword>
<keyword evidence="3 5" id="KW-1133">Transmembrane helix</keyword>
<dbReference type="GO" id="GO:0016020">
    <property type="term" value="C:membrane"/>
    <property type="evidence" value="ECO:0007669"/>
    <property type="project" value="UniProtKB-SubCell"/>
</dbReference>
<dbReference type="AlphaFoldDB" id="A0A397QA45"/>
<comment type="caution">
    <text evidence="6">The sequence shown here is derived from an EMBL/GenBank/DDBJ whole genome shotgun (WGS) entry which is preliminary data.</text>
</comment>
<organism evidence="6 7">
    <name type="scientific">Dichotomicrobium thermohalophilum</name>
    <dbReference type="NCBI Taxonomy" id="933063"/>
    <lineage>
        <taxon>Bacteria</taxon>
        <taxon>Pseudomonadati</taxon>
        <taxon>Pseudomonadota</taxon>
        <taxon>Alphaproteobacteria</taxon>
        <taxon>Hyphomicrobiales</taxon>
        <taxon>Hyphomicrobiaceae</taxon>
        <taxon>Dichotomicrobium</taxon>
    </lineage>
</organism>
<comment type="subcellular location">
    <subcellularLocation>
        <location evidence="1">Membrane</location>
        <topology evidence="1">Multi-pass membrane protein</topology>
    </subcellularLocation>
</comment>
<evidence type="ECO:0000313" key="7">
    <source>
        <dbReference type="Proteomes" id="UP000266273"/>
    </source>
</evidence>
<dbReference type="PANTHER" id="PTHR43847">
    <property type="entry name" value="BLL3993 PROTEIN"/>
    <property type="match status" value="1"/>
</dbReference>
<dbReference type="Gene3D" id="1.20.120.1630">
    <property type="match status" value="1"/>
</dbReference>
<name>A0A397QA45_9HYPH</name>
<feature type="transmembrane region" description="Helical" evidence="5">
    <location>
        <begin position="70"/>
        <end position="94"/>
    </location>
</feature>
<dbReference type="InterPro" id="IPR052527">
    <property type="entry name" value="Metal_cation-efflux_comp"/>
</dbReference>
<proteinExistence type="predicted"/>
<protein>
    <submittedName>
        <fullName evidence="6">Methyltransferase</fullName>
    </submittedName>
</protein>
<dbReference type="InterPro" id="IPR007269">
    <property type="entry name" value="ICMT_MeTrfase"/>
</dbReference>
<sequence length="167" mass="18569">MTFGWAYMLVAWLVVQRLAELAYARKNTQALLARGGQEIGAEHYPLFVLLHATWLITLAVLTAPSPPVPWVLLAAFVLLQAARIWVIATLGPYWTTRIVTVPDAPLITGGPFRFVRHPNYVVVALEIPLVPLILGLEWVALVFGAANLALLAYRIRVEDRALQPRRA</sequence>
<dbReference type="GO" id="GO:0032259">
    <property type="term" value="P:methylation"/>
    <property type="evidence" value="ECO:0007669"/>
    <property type="project" value="UniProtKB-KW"/>
</dbReference>
<dbReference type="EMBL" id="QXDF01000001">
    <property type="protein sequence ID" value="RIA56665.1"/>
    <property type="molecule type" value="Genomic_DNA"/>
</dbReference>
<dbReference type="OrthoDB" id="9789029at2"/>
<keyword evidence="7" id="KW-1185">Reference proteome</keyword>
<evidence type="ECO:0000256" key="4">
    <source>
        <dbReference type="ARBA" id="ARBA00023136"/>
    </source>
</evidence>
<dbReference type="Proteomes" id="UP000266273">
    <property type="component" value="Unassembled WGS sequence"/>
</dbReference>
<evidence type="ECO:0000256" key="5">
    <source>
        <dbReference type="SAM" id="Phobius"/>
    </source>
</evidence>
<dbReference type="Pfam" id="PF04140">
    <property type="entry name" value="ICMT"/>
    <property type="match status" value="1"/>
</dbReference>
<accession>A0A397QA45</accession>
<feature type="transmembrane region" description="Helical" evidence="5">
    <location>
        <begin position="129"/>
        <end position="153"/>
    </location>
</feature>
<evidence type="ECO:0000256" key="3">
    <source>
        <dbReference type="ARBA" id="ARBA00022989"/>
    </source>
</evidence>
<dbReference type="GO" id="GO:0004671">
    <property type="term" value="F:protein C-terminal S-isoprenylcysteine carboxyl O-methyltransferase activity"/>
    <property type="evidence" value="ECO:0007669"/>
    <property type="project" value="InterPro"/>
</dbReference>
<feature type="transmembrane region" description="Helical" evidence="5">
    <location>
        <begin position="43"/>
        <end position="63"/>
    </location>
</feature>
<evidence type="ECO:0000256" key="2">
    <source>
        <dbReference type="ARBA" id="ARBA00022692"/>
    </source>
</evidence>
<keyword evidence="4 5" id="KW-0472">Membrane</keyword>
<gene>
    <name evidence="6" type="ORF">BXY53_1771</name>
</gene>
<keyword evidence="6" id="KW-0808">Transferase</keyword>
<keyword evidence="6" id="KW-0489">Methyltransferase</keyword>
<evidence type="ECO:0000313" key="6">
    <source>
        <dbReference type="EMBL" id="RIA56665.1"/>
    </source>
</evidence>